<dbReference type="InterPro" id="IPR002125">
    <property type="entry name" value="CMP_dCMP_dom"/>
</dbReference>
<evidence type="ECO:0000256" key="10">
    <source>
        <dbReference type="ARBA" id="ARBA00022857"/>
    </source>
</evidence>
<dbReference type="GO" id="GO:0009231">
    <property type="term" value="P:riboflavin biosynthetic process"/>
    <property type="evidence" value="ECO:0007669"/>
    <property type="project" value="UniProtKB-UniPathway"/>
</dbReference>
<feature type="binding site" evidence="15">
    <location>
        <position position="184"/>
    </location>
    <ligand>
        <name>substrate</name>
    </ligand>
</feature>
<dbReference type="FunFam" id="3.40.140.10:FF:000025">
    <property type="entry name" value="Riboflavin biosynthesis protein RibD"/>
    <property type="match status" value="1"/>
</dbReference>
<evidence type="ECO:0000256" key="8">
    <source>
        <dbReference type="ARBA" id="ARBA00022801"/>
    </source>
</evidence>
<dbReference type="Gene3D" id="3.40.430.10">
    <property type="entry name" value="Dihydrofolate Reductase, subunit A"/>
    <property type="match status" value="1"/>
</dbReference>
<evidence type="ECO:0000256" key="16">
    <source>
        <dbReference type="PIRSR" id="PIRSR006769-3"/>
    </source>
</evidence>
<evidence type="ECO:0000256" key="3">
    <source>
        <dbReference type="ARBA" id="ARBA00004910"/>
    </source>
</evidence>
<dbReference type="InterPro" id="IPR002734">
    <property type="entry name" value="RibDG_C"/>
</dbReference>
<dbReference type="EMBL" id="CP074694">
    <property type="protein sequence ID" value="QVL29900.1"/>
    <property type="molecule type" value="Genomic_DNA"/>
</dbReference>
<keyword evidence="6 13" id="KW-0686">Riboflavin biosynthesis</keyword>
<keyword evidence="9 13" id="KW-0862">Zinc</keyword>
<dbReference type="GO" id="GO:0008270">
    <property type="term" value="F:zinc ion binding"/>
    <property type="evidence" value="ECO:0007669"/>
    <property type="project" value="InterPro"/>
</dbReference>
<evidence type="ECO:0000256" key="12">
    <source>
        <dbReference type="ARBA" id="ARBA00023268"/>
    </source>
</evidence>
<dbReference type="GO" id="GO:0050661">
    <property type="term" value="F:NADP binding"/>
    <property type="evidence" value="ECO:0007669"/>
    <property type="project" value="InterPro"/>
</dbReference>
<dbReference type="GO" id="GO:0008835">
    <property type="term" value="F:diaminohydroxyphosphoribosylaminopyrimidine deaminase activity"/>
    <property type="evidence" value="ECO:0007669"/>
    <property type="project" value="UniProtKB-EC"/>
</dbReference>
<keyword evidence="12" id="KW-0511">Multifunctional enzyme</keyword>
<comment type="pathway">
    <text evidence="2 13">Cofactor biosynthesis; riboflavin biosynthesis; 5-amino-6-(D-ribitylamino)uracil from GTP: step 2/4.</text>
</comment>
<evidence type="ECO:0000256" key="1">
    <source>
        <dbReference type="ARBA" id="ARBA00002151"/>
    </source>
</evidence>
<dbReference type="InterPro" id="IPR024072">
    <property type="entry name" value="DHFR-like_dom_sf"/>
</dbReference>
<dbReference type="AlphaFoldDB" id="A0A8E6B3W7"/>
<comment type="pathway">
    <text evidence="3 13">Cofactor biosynthesis; riboflavin biosynthesis; 5-amino-6-(D-ribitylamino)uracil from GTP: step 3/4.</text>
</comment>
<dbReference type="InterPro" id="IPR011549">
    <property type="entry name" value="RibD_C"/>
</dbReference>
<dbReference type="PANTHER" id="PTHR38011:SF7">
    <property type="entry name" value="2,5-DIAMINO-6-RIBOSYLAMINO-4(3H)-PYRIMIDINONE 5'-PHOSPHATE REDUCTASE"/>
    <property type="match status" value="1"/>
</dbReference>
<dbReference type="RefSeq" id="WP_213493782.1">
    <property type="nucleotide sequence ID" value="NZ_CP074694.1"/>
</dbReference>
<name>A0A8E6B3W7_9BACT</name>
<dbReference type="InterPro" id="IPR050765">
    <property type="entry name" value="Riboflavin_Biosynth_HTPR"/>
</dbReference>
<dbReference type="SUPFAM" id="SSF53927">
    <property type="entry name" value="Cytidine deaminase-like"/>
    <property type="match status" value="1"/>
</dbReference>
<evidence type="ECO:0000256" key="11">
    <source>
        <dbReference type="ARBA" id="ARBA00023002"/>
    </source>
</evidence>
<comment type="function">
    <text evidence="1 13">Converts 2,5-diamino-6-(ribosylamino)-4(3h)-pyrimidinone 5'-phosphate into 5-amino-6-(ribosylamino)-2,4(1h,3h)-pyrimidinedione 5'-phosphate.</text>
</comment>
<feature type="binding site" evidence="16">
    <location>
        <position position="50"/>
    </location>
    <ligand>
        <name>Zn(2+)</name>
        <dbReference type="ChEBI" id="CHEBI:29105"/>
        <note>catalytic</note>
    </ligand>
</feature>
<feature type="binding site" evidence="16">
    <location>
        <position position="84"/>
    </location>
    <ligand>
        <name>Zn(2+)</name>
        <dbReference type="ChEBI" id="CHEBI:29105"/>
        <note>catalytic</note>
    </ligand>
</feature>
<evidence type="ECO:0000259" key="17">
    <source>
        <dbReference type="PROSITE" id="PS51747"/>
    </source>
</evidence>
<protein>
    <recommendedName>
        <fullName evidence="13">Riboflavin biosynthesis protein RibD</fullName>
    </recommendedName>
    <domain>
        <recommendedName>
            <fullName evidence="13">Diaminohydroxyphosphoribosylaminopyrimidine deaminase</fullName>
            <shortName evidence="13">DRAP deaminase</shortName>
            <ecNumber evidence="13">3.5.4.26</ecNumber>
        </recommendedName>
        <alternativeName>
            <fullName evidence="13">Riboflavin-specific deaminase</fullName>
        </alternativeName>
    </domain>
    <domain>
        <recommendedName>
            <fullName evidence="13">5-amino-6-(5-phosphoribosylamino)uracil reductase</fullName>
            <ecNumber evidence="13">1.1.1.193</ecNumber>
        </recommendedName>
        <alternativeName>
            <fullName evidence="13">HTP reductase</fullName>
        </alternativeName>
    </domain>
</protein>
<dbReference type="SUPFAM" id="SSF53597">
    <property type="entry name" value="Dihydrofolate reductase-like"/>
    <property type="match status" value="1"/>
</dbReference>
<keyword evidence="11 13" id="KW-0560">Oxidoreductase</keyword>
<dbReference type="InterPro" id="IPR016192">
    <property type="entry name" value="APOBEC/CMP_deaminase_Zn-bd"/>
</dbReference>
<dbReference type="EC" id="1.1.1.193" evidence="13"/>
<comment type="catalytic activity">
    <reaction evidence="13">
        <text>5-amino-6-(5-phospho-D-ribitylamino)uracil + NADP(+) = 5-amino-6-(5-phospho-D-ribosylamino)uracil + NADPH + H(+)</text>
        <dbReference type="Rhea" id="RHEA:17845"/>
        <dbReference type="ChEBI" id="CHEBI:15378"/>
        <dbReference type="ChEBI" id="CHEBI:57783"/>
        <dbReference type="ChEBI" id="CHEBI:58349"/>
        <dbReference type="ChEBI" id="CHEBI:58421"/>
        <dbReference type="ChEBI" id="CHEBI:58453"/>
        <dbReference type="EC" id="1.1.1.193"/>
    </reaction>
</comment>
<comment type="similarity">
    <text evidence="4 13">In the N-terminal section; belongs to the cytidine and deoxycytidylate deaminase family.</text>
</comment>
<evidence type="ECO:0000256" key="4">
    <source>
        <dbReference type="ARBA" id="ARBA00005259"/>
    </source>
</evidence>
<feature type="active site" description="Proton donor" evidence="14">
    <location>
        <position position="52"/>
    </location>
</feature>
<evidence type="ECO:0000256" key="7">
    <source>
        <dbReference type="ARBA" id="ARBA00022723"/>
    </source>
</evidence>
<feature type="binding site" evidence="16">
    <location>
        <position position="75"/>
    </location>
    <ligand>
        <name>Zn(2+)</name>
        <dbReference type="ChEBI" id="CHEBI:29105"/>
        <note>catalytic</note>
    </ligand>
</feature>
<sequence length="357" mass="39390">MSDQELMRRALQLAERGRGYVEPNPLVGAVIVREGAIVGEGWHPKYGQDHAEIVALKQAGELAQGSTLYVTLEPCCHQGKTPPCTEAVIRAGIKRVVAAMADPFAAVAGKGFQKLRETGIETQSGLLEKEARFLNRPYLKRLRTDKPYIHAKWAMSLDGKIATSTGESKWITGEIARQKVHHYRGLMDGIITGRGTLLSDDPLLTARPPGPRTPTRIVLSQGKTELPTNCQLLKSVQWAPVLLAVHQDYLFRHEAWRNAGAELLGYQSLEDFLKKLAERGMTNIWLEAGTSLLGSFLDSREIDEVHCFIAPRIIGGKHAHGPISGIGIAHLPEAMKCDKTTSELLGEDFYIRGWMDS</sequence>
<evidence type="ECO:0000313" key="19">
    <source>
        <dbReference type="Proteomes" id="UP000676194"/>
    </source>
</evidence>
<keyword evidence="19" id="KW-1185">Reference proteome</keyword>
<reference evidence="18" key="1">
    <citation type="submission" date="2021-05" db="EMBL/GenBank/DDBJ databases">
        <title>Complete genome sequence of the cellulolytic planctomycete Telmatocola sphagniphila SP2T and characterization of the first cellulase from planctomycetes.</title>
        <authorList>
            <person name="Rakitin A.L."/>
            <person name="Beletsky A.V."/>
            <person name="Naumoff D.G."/>
            <person name="Kulichevskaya I.S."/>
            <person name="Mardanov A.V."/>
            <person name="Ravin N.V."/>
            <person name="Dedysh S.N."/>
        </authorList>
    </citation>
    <scope>NUCLEOTIDE SEQUENCE</scope>
    <source>
        <strain evidence="18">SP2T</strain>
    </source>
</reference>
<keyword evidence="7 13" id="KW-0479">Metal-binding</keyword>
<feature type="binding site" evidence="15">
    <location>
        <position position="200"/>
    </location>
    <ligand>
        <name>NADP(+)</name>
        <dbReference type="ChEBI" id="CHEBI:58349"/>
    </ligand>
</feature>
<dbReference type="PROSITE" id="PS00903">
    <property type="entry name" value="CYT_DCMP_DEAMINASES_1"/>
    <property type="match status" value="1"/>
</dbReference>
<gene>
    <name evidence="18" type="primary">ribD</name>
    <name evidence="18" type="ORF">KIH39_13575</name>
</gene>
<dbReference type="Pfam" id="PF01872">
    <property type="entry name" value="RibD_C"/>
    <property type="match status" value="1"/>
</dbReference>
<dbReference type="UniPathway" id="UPA00275">
    <property type="reaction ID" value="UER00401"/>
</dbReference>
<feature type="binding site" evidence="15">
    <location>
        <position position="154"/>
    </location>
    <ligand>
        <name>NADP(+)</name>
        <dbReference type="ChEBI" id="CHEBI:58349"/>
    </ligand>
</feature>
<dbReference type="NCBIfam" id="TIGR00326">
    <property type="entry name" value="eubact_ribD"/>
    <property type="match status" value="1"/>
</dbReference>
<evidence type="ECO:0000256" key="6">
    <source>
        <dbReference type="ARBA" id="ARBA00022619"/>
    </source>
</evidence>
<dbReference type="Gene3D" id="3.40.140.10">
    <property type="entry name" value="Cytidine Deaminase, domain 2"/>
    <property type="match status" value="1"/>
</dbReference>
<evidence type="ECO:0000256" key="9">
    <source>
        <dbReference type="ARBA" id="ARBA00022833"/>
    </source>
</evidence>
<dbReference type="KEGG" id="tsph:KIH39_13575"/>
<evidence type="ECO:0000256" key="15">
    <source>
        <dbReference type="PIRSR" id="PIRSR006769-2"/>
    </source>
</evidence>
<feature type="binding site" evidence="15">
    <location>
        <position position="196"/>
    </location>
    <ligand>
        <name>NADP(+)</name>
        <dbReference type="ChEBI" id="CHEBI:58349"/>
    </ligand>
</feature>
<dbReference type="Pfam" id="PF00383">
    <property type="entry name" value="dCMP_cyt_deam_1"/>
    <property type="match status" value="1"/>
</dbReference>
<feature type="binding site" evidence="15">
    <location>
        <position position="170"/>
    </location>
    <ligand>
        <name>NADP(+)</name>
        <dbReference type="ChEBI" id="CHEBI:58349"/>
    </ligand>
</feature>
<evidence type="ECO:0000313" key="18">
    <source>
        <dbReference type="EMBL" id="QVL29900.1"/>
    </source>
</evidence>
<keyword evidence="10 13" id="KW-0521">NADP</keyword>
<evidence type="ECO:0000256" key="5">
    <source>
        <dbReference type="ARBA" id="ARBA00007417"/>
    </source>
</evidence>
<feature type="domain" description="CMP/dCMP-type deaminase" evidence="17">
    <location>
        <begin position="1"/>
        <end position="115"/>
    </location>
</feature>
<feature type="binding site" evidence="15">
    <location>
        <position position="207"/>
    </location>
    <ligand>
        <name>substrate</name>
    </ligand>
</feature>
<feature type="binding site" evidence="15">
    <location>
        <begin position="289"/>
        <end position="295"/>
    </location>
    <ligand>
        <name>NADP(+)</name>
        <dbReference type="ChEBI" id="CHEBI:58349"/>
    </ligand>
</feature>
<dbReference type="InterPro" id="IPR016193">
    <property type="entry name" value="Cytidine_deaminase-like"/>
</dbReference>
<feature type="binding site" evidence="15">
    <location>
        <position position="204"/>
    </location>
    <ligand>
        <name>substrate</name>
    </ligand>
</feature>
<feature type="binding site" evidence="15">
    <location>
        <position position="168"/>
    </location>
    <ligand>
        <name>substrate</name>
    </ligand>
</feature>
<dbReference type="PANTHER" id="PTHR38011">
    <property type="entry name" value="DIHYDROFOLATE REDUCTASE FAMILY PROTEIN (AFU_ORTHOLOGUE AFUA_8G06820)"/>
    <property type="match status" value="1"/>
</dbReference>
<accession>A0A8E6B3W7</accession>
<evidence type="ECO:0000256" key="2">
    <source>
        <dbReference type="ARBA" id="ARBA00004882"/>
    </source>
</evidence>
<dbReference type="Proteomes" id="UP000676194">
    <property type="component" value="Chromosome"/>
</dbReference>
<comment type="similarity">
    <text evidence="5 13">In the C-terminal section; belongs to the HTP reductase family.</text>
</comment>
<dbReference type="NCBIfam" id="TIGR00227">
    <property type="entry name" value="ribD_Cterm"/>
    <property type="match status" value="1"/>
</dbReference>
<keyword evidence="8 13" id="KW-0378">Hydrolase</keyword>
<evidence type="ECO:0000256" key="13">
    <source>
        <dbReference type="PIRNR" id="PIRNR006769"/>
    </source>
</evidence>
<dbReference type="CDD" id="cd01284">
    <property type="entry name" value="Riboflavin_deaminase-reductase"/>
    <property type="match status" value="1"/>
</dbReference>
<dbReference type="EC" id="3.5.4.26" evidence="13"/>
<comment type="cofactor">
    <cofactor evidence="13 16">
        <name>Zn(2+)</name>
        <dbReference type="ChEBI" id="CHEBI:29105"/>
    </cofactor>
    <text evidence="13 16">Binds 1 zinc ion.</text>
</comment>
<organism evidence="18 19">
    <name type="scientific">Telmatocola sphagniphila</name>
    <dbReference type="NCBI Taxonomy" id="1123043"/>
    <lineage>
        <taxon>Bacteria</taxon>
        <taxon>Pseudomonadati</taxon>
        <taxon>Planctomycetota</taxon>
        <taxon>Planctomycetia</taxon>
        <taxon>Gemmatales</taxon>
        <taxon>Gemmataceae</taxon>
    </lineage>
</organism>
<dbReference type="InterPro" id="IPR004794">
    <property type="entry name" value="Eubact_RibD"/>
</dbReference>
<dbReference type="PROSITE" id="PS51747">
    <property type="entry name" value="CYT_DCMP_DEAMINASES_2"/>
    <property type="match status" value="1"/>
</dbReference>
<feature type="binding site" evidence="15">
    <location>
        <position position="287"/>
    </location>
    <ligand>
        <name>substrate</name>
    </ligand>
</feature>
<comment type="catalytic activity">
    <reaction evidence="13">
        <text>2,5-diamino-6-hydroxy-4-(5-phosphoribosylamino)-pyrimidine + H2O + H(+) = 5-amino-6-(5-phospho-D-ribosylamino)uracil + NH4(+)</text>
        <dbReference type="Rhea" id="RHEA:21868"/>
        <dbReference type="ChEBI" id="CHEBI:15377"/>
        <dbReference type="ChEBI" id="CHEBI:15378"/>
        <dbReference type="ChEBI" id="CHEBI:28938"/>
        <dbReference type="ChEBI" id="CHEBI:58453"/>
        <dbReference type="ChEBI" id="CHEBI:58614"/>
        <dbReference type="EC" id="3.5.4.26"/>
    </reaction>
</comment>
<proteinExistence type="inferred from homology"/>
<evidence type="ECO:0000256" key="14">
    <source>
        <dbReference type="PIRSR" id="PIRSR006769-1"/>
    </source>
</evidence>
<dbReference type="PIRSF" id="PIRSF006769">
    <property type="entry name" value="RibD"/>
    <property type="match status" value="1"/>
</dbReference>
<dbReference type="GO" id="GO:0008703">
    <property type="term" value="F:5-amino-6-(5-phosphoribosylamino)uracil reductase activity"/>
    <property type="evidence" value="ECO:0007669"/>
    <property type="project" value="UniProtKB-EC"/>
</dbReference>